<dbReference type="SUPFAM" id="SSF52540">
    <property type="entry name" value="P-loop containing nucleoside triphosphate hydrolases"/>
    <property type="match status" value="1"/>
</dbReference>
<dbReference type="Gene3D" id="3.40.50.300">
    <property type="entry name" value="P-loop containing nucleotide triphosphate hydrolases"/>
    <property type="match status" value="1"/>
</dbReference>
<comment type="caution">
    <text evidence="5">The sequence shown here is derived from an EMBL/GenBank/DDBJ whole genome shotgun (WGS) entry which is preliminary data.</text>
</comment>
<feature type="domain" description="Sulfotransferase" evidence="4">
    <location>
        <begin position="50"/>
        <end position="165"/>
    </location>
</feature>
<evidence type="ECO:0000256" key="2">
    <source>
        <dbReference type="ARBA" id="ARBA00022679"/>
    </source>
</evidence>
<dbReference type="GO" id="GO:0008146">
    <property type="term" value="F:sulfotransferase activity"/>
    <property type="evidence" value="ECO:0007669"/>
    <property type="project" value="InterPro"/>
</dbReference>
<dbReference type="Pfam" id="PF00685">
    <property type="entry name" value="Sulfotransfer_1"/>
    <property type="match status" value="2"/>
</dbReference>
<accession>A0A9Q0JTX3</accession>
<gene>
    <name evidence="5" type="ORF">NE237_029441</name>
</gene>
<reference evidence="5" key="1">
    <citation type="journal article" date="2023" name="Plant J.">
        <title>The genome of the king protea, Protea cynaroides.</title>
        <authorList>
            <person name="Chang J."/>
            <person name="Duong T.A."/>
            <person name="Schoeman C."/>
            <person name="Ma X."/>
            <person name="Roodt D."/>
            <person name="Barker N."/>
            <person name="Li Z."/>
            <person name="Van de Peer Y."/>
            <person name="Mizrachi E."/>
        </authorList>
    </citation>
    <scope>NUCLEOTIDE SEQUENCE</scope>
    <source>
        <tissue evidence="5">Young leaves</tissue>
    </source>
</reference>
<dbReference type="EMBL" id="JAMYWD010000012">
    <property type="protein sequence ID" value="KAJ4952609.1"/>
    <property type="molecule type" value="Genomic_DNA"/>
</dbReference>
<protein>
    <recommendedName>
        <fullName evidence="3">Sulfotransferase</fullName>
        <ecNumber evidence="3">2.8.2.-</ecNumber>
    </recommendedName>
</protein>
<sequence>MEITKSLLMTTSDSLKPFLDELPRVNWWGDFALYQWEGAIEAQWHFKAHDDDVILASSMKTGTTWTKALVACIMSRPCPDNINGMITKDPSKQLEDPLVTKNPSAYGDPTPPDLSGIPYPRLFHTHMPYKVLPESIKNSECKIVYVTRNPKDTFMSLWHFRNTVRTAEQGPFPILKRPEKILMLKYEELKRDPRGEVKRLSSFLGRPLFELLDVNKNGIDPWIGVTNSSFFKFGAVGDWKNYFSSEMKERLDQLTHQKLQGSGLCSHHHQRLLNPHSKGGYSLLLVRLMEDPQPPQDN</sequence>
<dbReference type="Proteomes" id="UP001141806">
    <property type="component" value="Unassembled WGS sequence"/>
</dbReference>
<name>A0A9Q0JTX3_9MAGN</name>
<keyword evidence="6" id="KW-1185">Reference proteome</keyword>
<comment type="similarity">
    <text evidence="1 3">Belongs to the sulfotransferase 1 family.</text>
</comment>
<dbReference type="EC" id="2.8.2.-" evidence="3"/>
<feature type="domain" description="Sulfotransferase" evidence="4">
    <location>
        <begin position="176"/>
        <end position="263"/>
    </location>
</feature>
<dbReference type="InterPro" id="IPR027417">
    <property type="entry name" value="P-loop_NTPase"/>
</dbReference>
<evidence type="ECO:0000313" key="5">
    <source>
        <dbReference type="EMBL" id="KAJ4952609.1"/>
    </source>
</evidence>
<evidence type="ECO:0000259" key="4">
    <source>
        <dbReference type="Pfam" id="PF00685"/>
    </source>
</evidence>
<evidence type="ECO:0000313" key="6">
    <source>
        <dbReference type="Proteomes" id="UP001141806"/>
    </source>
</evidence>
<dbReference type="AlphaFoldDB" id="A0A9Q0JTX3"/>
<evidence type="ECO:0000256" key="1">
    <source>
        <dbReference type="ARBA" id="ARBA00005771"/>
    </source>
</evidence>
<dbReference type="OrthoDB" id="205623at2759"/>
<evidence type="ECO:0000256" key="3">
    <source>
        <dbReference type="RuleBase" id="RU361155"/>
    </source>
</evidence>
<dbReference type="PANTHER" id="PTHR11783">
    <property type="entry name" value="SULFOTRANSFERASE SULT"/>
    <property type="match status" value="1"/>
</dbReference>
<keyword evidence="2 3" id="KW-0808">Transferase</keyword>
<dbReference type="InterPro" id="IPR000863">
    <property type="entry name" value="Sulfotransferase_dom"/>
</dbReference>
<organism evidence="5 6">
    <name type="scientific">Protea cynaroides</name>
    <dbReference type="NCBI Taxonomy" id="273540"/>
    <lineage>
        <taxon>Eukaryota</taxon>
        <taxon>Viridiplantae</taxon>
        <taxon>Streptophyta</taxon>
        <taxon>Embryophyta</taxon>
        <taxon>Tracheophyta</taxon>
        <taxon>Spermatophyta</taxon>
        <taxon>Magnoliopsida</taxon>
        <taxon>Proteales</taxon>
        <taxon>Proteaceae</taxon>
        <taxon>Protea</taxon>
    </lineage>
</organism>
<proteinExistence type="inferred from homology"/>